<sequence length="146" mass="15707">MSKCVLDNVNATAKKYSFVCLFLFALSLFFSTITTNSMLGASSSSSMAMDTTDPILSDEGSVPHGSLRSHAATMTDMHCVSQDCNGMSTHHDHQDCMDNHCSSFSGLLASYDAPSVVFSSIQPVLAANSYRSTYPNIPYFPPIALS</sequence>
<comment type="caution">
    <text evidence="1">The sequence shown here is derived from an EMBL/GenBank/DDBJ whole genome shotgun (WGS) entry which is preliminary data.</text>
</comment>
<evidence type="ECO:0000313" key="2">
    <source>
        <dbReference type="Proteomes" id="UP001379949"/>
    </source>
</evidence>
<protein>
    <recommendedName>
        <fullName evidence="3">CopL family metal-binding regulatory protein</fullName>
    </recommendedName>
</protein>
<organism evidence="1 2">
    <name type="scientific">Marinomonas arenicola</name>
    <dbReference type="NCBI Taxonomy" id="569601"/>
    <lineage>
        <taxon>Bacteria</taxon>
        <taxon>Pseudomonadati</taxon>
        <taxon>Pseudomonadota</taxon>
        <taxon>Gammaproteobacteria</taxon>
        <taxon>Oceanospirillales</taxon>
        <taxon>Oceanospirillaceae</taxon>
        <taxon>Marinomonas</taxon>
    </lineage>
</organism>
<dbReference type="Proteomes" id="UP001379949">
    <property type="component" value="Unassembled WGS sequence"/>
</dbReference>
<keyword evidence="2" id="KW-1185">Reference proteome</keyword>
<name>A0ABU9G5I5_9GAMM</name>
<reference evidence="1 2" key="1">
    <citation type="submission" date="2024-02" db="EMBL/GenBank/DDBJ databases">
        <title>Bacteria isolated from the canopy kelp, Nereocystis luetkeana.</title>
        <authorList>
            <person name="Pfister C.A."/>
            <person name="Younker I.T."/>
            <person name="Light S.H."/>
        </authorList>
    </citation>
    <scope>NUCLEOTIDE SEQUENCE [LARGE SCALE GENOMIC DNA]</scope>
    <source>
        <strain evidence="1 2">TI.4.07</strain>
    </source>
</reference>
<proteinExistence type="predicted"/>
<dbReference type="EMBL" id="JBAKAR010000008">
    <property type="protein sequence ID" value="MEL0613746.1"/>
    <property type="molecule type" value="Genomic_DNA"/>
</dbReference>
<accession>A0ABU9G5I5</accession>
<gene>
    <name evidence="1" type="ORF">V6242_11375</name>
</gene>
<evidence type="ECO:0000313" key="1">
    <source>
        <dbReference type="EMBL" id="MEL0613746.1"/>
    </source>
</evidence>
<evidence type="ECO:0008006" key="3">
    <source>
        <dbReference type="Google" id="ProtNLM"/>
    </source>
</evidence>
<dbReference type="RefSeq" id="WP_341567424.1">
    <property type="nucleotide sequence ID" value="NZ_JBAKAR010000008.1"/>
</dbReference>